<gene>
    <name evidence="5" type="ORF">EDC56_1009</name>
</gene>
<comment type="caution">
    <text evidence="5">The sequence shown here is derived from an EMBL/GenBank/DDBJ whole genome shotgun (WGS) entry which is preliminary data.</text>
</comment>
<dbReference type="AlphaFoldDB" id="A0A3N2E1F3"/>
<evidence type="ECO:0000259" key="4">
    <source>
        <dbReference type="Pfam" id="PF25990"/>
    </source>
</evidence>
<dbReference type="InterPro" id="IPR058625">
    <property type="entry name" value="MdtA-like_BSH"/>
</dbReference>
<dbReference type="Gene3D" id="1.10.287.470">
    <property type="entry name" value="Helix hairpin bin"/>
    <property type="match status" value="1"/>
</dbReference>
<evidence type="ECO:0000313" key="6">
    <source>
        <dbReference type="Proteomes" id="UP000275394"/>
    </source>
</evidence>
<dbReference type="Gene3D" id="2.40.50.100">
    <property type="match status" value="1"/>
</dbReference>
<evidence type="ECO:0000256" key="2">
    <source>
        <dbReference type="SAM" id="Phobius"/>
    </source>
</evidence>
<dbReference type="Pfam" id="PF25990">
    <property type="entry name" value="Beta-barrel_YknX"/>
    <property type="match status" value="1"/>
</dbReference>
<dbReference type="OrthoDB" id="9811754at2"/>
<dbReference type="InterPro" id="IPR050739">
    <property type="entry name" value="MFP"/>
</dbReference>
<dbReference type="InterPro" id="IPR058636">
    <property type="entry name" value="Beta-barrel_YknX"/>
</dbReference>
<evidence type="ECO:0000259" key="3">
    <source>
        <dbReference type="Pfam" id="PF25917"/>
    </source>
</evidence>
<reference evidence="5 6" key="1">
    <citation type="submission" date="2018-11" db="EMBL/GenBank/DDBJ databases">
        <title>Genomic Encyclopedia of Type Strains, Phase IV (KMG-IV): sequencing the most valuable type-strain genomes for metagenomic binning, comparative biology and taxonomic classification.</title>
        <authorList>
            <person name="Goeker M."/>
        </authorList>
    </citation>
    <scope>NUCLEOTIDE SEQUENCE [LARGE SCALE GENOMIC DNA]</scope>
    <source>
        <strain evidence="5 6">DSM 100316</strain>
    </source>
</reference>
<dbReference type="EMBL" id="RKHR01000003">
    <property type="protein sequence ID" value="ROS05479.1"/>
    <property type="molecule type" value="Genomic_DNA"/>
</dbReference>
<proteinExistence type="inferred from homology"/>
<feature type="domain" description="YknX-like beta-barrel" evidence="4">
    <location>
        <begin position="245"/>
        <end position="334"/>
    </location>
</feature>
<keyword evidence="6" id="KW-1185">Reference proteome</keyword>
<dbReference type="Proteomes" id="UP000275394">
    <property type="component" value="Unassembled WGS sequence"/>
</dbReference>
<dbReference type="PANTHER" id="PTHR30386:SF24">
    <property type="entry name" value="MULTIDRUG RESISTANCE EFFLUX PUMP"/>
    <property type="match status" value="1"/>
</dbReference>
<dbReference type="RefSeq" id="WP_123711382.1">
    <property type="nucleotide sequence ID" value="NZ_RKHR01000003.1"/>
</dbReference>
<evidence type="ECO:0000256" key="1">
    <source>
        <dbReference type="ARBA" id="ARBA00009477"/>
    </source>
</evidence>
<keyword evidence="2" id="KW-0472">Membrane</keyword>
<name>A0A3N2E1F3_9GAMM</name>
<accession>A0A3N2E1F3</accession>
<dbReference type="Gene3D" id="2.40.30.170">
    <property type="match status" value="1"/>
</dbReference>
<sequence length="339" mass="36877">MSANDSAPHQASSRKTVLLAACVIAVLVVATLLYWHYSDLRPSTDDAYIHAEVLSVAPQVAGQVLSVHVDDFQHVNRGDLLLRIDPQAYTLALKQAQAAYQLALQQHQMEDSQVAVAVAAVEAARAQLTEAQLEYDRQIELVRRNLAAAQTGDTFKNQLAQAQSKLDESRASLQSAISSRGADGLDAAVVQQAAARLGQAELDLSYTELTAPFDGFLGEVTTQQNAVVGVGQQLFPLVKDGSYWVQANYKETDMARLQEGQPARVEVDMYPGYEWQGRVDKISPASGNAFSLLPPENATGNWVKIKQRFPVKIRLEPNDDAPPLRIGASAIVTVDTTQK</sequence>
<evidence type="ECO:0000313" key="5">
    <source>
        <dbReference type="EMBL" id="ROS05479.1"/>
    </source>
</evidence>
<dbReference type="Pfam" id="PF25917">
    <property type="entry name" value="BSH_RND"/>
    <property type="match status" value="1"/>
</dbReference>
<dbReference type="SUPFAM" id="SSF111369">
    <property type="entry name" value="HlyD-like secretion proteins"/>
    <property type="match status" value="2"/>
</dbReference>
<keyword evidence="2" id="KW-1133">Transmembrane helix</keyword>
<feature type="transmembrane region" description="Helical" evidence="2">
    <location>
        <begin position="16"/>
        <end position="37"/>
    </location>
</feature>
<feature type="domain" description="Multidrug resistance protein MdtA-like barrel-sandwich hybrid" evidence="3">
    <location>
        <begin position="53"/>
        <end position="237"/>
    </location>
</feature>
<protein>
    <submittedName>
        <fullName evidence="5">Membrane fusion protein (Multidrug efflux system)</fullName>
    </submittedName>
</protein>
<dbReference type="GO" id="GO:0055085">
    <property type="term" value="P:transmembrane transport"/>
    <property type="evidence" value="ECO:0007669"/>
    <property type="project" value="InterPro"/>
</dbReference>
<comment type="similarity">
    <text evidence="1">Belongs to the membrane fusion protein (MFP) (TC 8.A.1) family.</text>
</comment>
<keyword evidence="2" id="KW-0812">Transmembrane</keyword>
<organism evidence="5 6">
    <name type="scientific">Sinobacterium caligoides</name>
    <dbReference type="NCBI Taxonomy" id="933926"/>
    <lineage>
        <taxon>Bacteria</taxon>
        <taxon>Pseudomonadati</taxon>
        <taxon>Pseudomonadota</taxon>
        <taxon>Gammaproteobacteria</taxon>
        <taxon>Cellvibrionales</taxon>
        <taxon>Spongiibacteraceae</taxon>
        <taxon>Sinobacterium</taxon>
    </lineage>
</organism>
<dbReference type="PANTHER" id="PTHR30386">
    <property type="entry name" value="MEMBRANE FUSION SUBUNIT OF EMRAB-TOLC MULTIDRUG EFFLUX PUMP"/>
    <property type="match status" value="1"/>
</dbReference>